<evidence type="ECO:0000313" key="3">
    <source>
        <dbReference type="Proteomes" id="UP000801492"/>
    </source>
</evidence>
<dbReference type="AlphaFoldDB" id="A0A8K0D5H8"/>
<gene>
    <name evidence="2" type="ORF">ILUMI_06571</name>
</gene>
<evidence type="ECO:0000313" key="2">
    <source>
        <dbReference type="EMBL" id="KAF2899604.1"/>
    </source>
</evidence>
<protein>
    <submittedName>
        <fullName evidence="2">Uncharacterized protein</fullName>
    </submittedName>
</protein>
<comment type="caution">
    <text evidence="2">The sequence shown here is derived from an EMBL/GenBank/DDBJ whole genome shotgun (WGS) entry which is preliminary data.</text>
</comment>
<name>A0A8K0D5H8_IGNLU</name>
<feature type="region of interest" description="Disordered" evidence="1">
    <location>
        <begin position="304"/>
        <end position="331"/>
    </location>
</feature>
<evidence type="ECO:0000256" key="1">
    <source>
        <dbReference type="SAM" id="MobiDB-lite"/>
    </source>
</evidence>
<proteinExistence type="predicted"/>
<dbReference type="EMBL" id="VTPC01002729">
    <property type="protein sequence ID" value="KAF2899604.1"/>
    <property type="molecule type" value="Genomic_DNA"/>
</dbReference>
<sequence length="331" mass="37143">MSRNNKVSSPAINSSTFTELLDGDDIPHSLTLILQSTTLTCMLEGQDEHERVFTAMLTVNTSSSHNLSRGGALRNHQTKRSNFEENLRSRKATDVAVLRKEVKFISCFARDLRSAIARLKCELDALTFETGHSAIYKYWYLPEEERAVSSIMKPSTEGLFEGDHDAIYKAWADENEQGFLEEGASKFQKASELCERSNEGENTCIICISMKLTKLGLKREIPPLRKYFTVDVRRRDRVERRQKAKYRRGEDACEFFIESVFTLEQLTEELLLTGLGTSVNDYLRFVPTSSRASVEAASARAAILAGGTTPPPGSPLASSSRATTPRRRHFG</sequence>
<feature type="region of interest" description="Disordered" evidence="1">
    <location>
        <begin position="66"/>
        <end position="85"/>
    </location>
</feature>
<dbReference type="Proteomes" id="UP000801492">
    <property type="component" value="Unassembled WGS sequence"/>
</dbReference>
<reference evidence="2" key="1">
    <citation type="submission" date="2019-08" db="EMBL/GenBank/DDBJ databases">
        <title>The genome of the North American firefly Photinus pyralis.</title>
        <authorList>
            <consortium name="Photinus pyralis genome working group"/>
            <person name="Fallon T.R."/>
            <person name="Sander Lower S.E."/>
            <person name="Weng J.-K."/>
        </authorList>
    </citation>
    <scope>NUCLEOTIDE SEQUENCE</scope>
    <source>
        <strain evidence="2">TRF0915ILg1</strain>
        <tissue evidence="2">Whole body</tissue>
    </source>
</reference>
<accession>A0A8K0D5H8</accession>
<organism evidence="2 3">
    <name type="scientific">Ignelater luminosus</name>
    <name type="common">Cucubano</name>
    <name type="synonym">Pyrophorus luminosus</name>
    <dbReference type="NCBI Taxonomy" id="2038154"/>
    <lineage>
        <taxon>Eukaryota</taxon>
        <taxon>Metazoa</taxon>
        <taxon>Ecdysozoa</taxon>
        <taxon>Arthropoda</taxon>
        <taxon>Hexapoda</taxon>
        <taxon>Insecta</taxon>
        <taxon>Pterygota</taxon>
        <taxon>Neoptera</taxon>
        <taxon>Endopterygota</taxon>
        <taxon>Coleoptera</taxon>
        <taxon>Polyphaga</taxon>
        <taxon>Elateriformia</taxon>
        <taxon>Elateroidea</taxon>
        <taxon>Elateridae</taxon>
        <taxon>Agrypninae</taxon>
        <taxon>Pyrophorini</taxon>
        <taxon>Ignelater</taxon>
    </lineage>
</organism>
<keyword evidence="3" id="KW-1185">Reference proteome</keyword>